<sequence length="357" mass="40022">MPERCKYRNPEKPPLKERFLTSFLLEHARRQVRRGERAGTRQRRPQALPHAPPATGSNSTASVPPIQSFPSPYLLGSLITSTALEHAQLGTTVHNNQTALPNTTPQSGLEYPDFFDTSHHPSTAATASFGSTSGDESHDTLTTFTTQPISLGESGLDNEGLLSEPSPLASWTQFGTPSAPYTRVDLNYGSYQDYWRRYNPLDMTTAELGQHIQDMTRDIQQSALPPTQNLAPENESFRVKATYRNGHQSREALQFNDLLQLNFVPQAFLSKLREDSQSPIDVVPTPPGYERWAYTPDGAMAPLEFYIWAYLEYESPFVHFPPSWVCLWVYHGTGAADDTRITLGHAYFTTLKEQALM</sequence>
<feature type="region of interest" description="Disordered" evidence="1">
    <location>
        <begin position="30"/>
        <end position="65"/>
    </location>
</feature>
<accession>A0A8K0RN37</accession>
<protein>
    <submittedName>
        <fullName evidence="2">Uncharacterized protein</fullName>
    </submittedName>
</protein>
<reference evidence="2" key="1">
    <citation type="journal article" date="2021" name="Nat. Commun.">
        <title>Genetic determinants of endophytism in the Arabidopsis root mycobiome.</title>
        <authorList>
            <person name="Mesny F."/>
            <person name="Miyauchi S."/>
            <person name="Thiergart T."/>
            <person name="Pickel B."/>
            <person name="Atanasova L."/>
            <person name="Karlsson M."/>
            <person name="Huettel B."/>
            <person name="Barry K.W."/>
            <person name="Haridas S."/>
            <person name="Chen C."/>
            <person name="Bauer D."/>
            <person name="Andreopoulos W."/>
            <person name="Pangilinan J."/>
            <person name="LaButti K."/>
            <person name="Riley R."/>
            <person name="Lipzen A."/>
            <person name="Clum A."/>
            <person name="Drula E."/>
            <person name="Henrissat B."/>
            <person name="Kohler A."/>
            <person name="Grigoriev I.V."/>
            <person name="Martin F.M."/>
            <person name="Hacquard S."/>
        </authorList>
    </citation>
    <scope>NUCLEOTIDE SEQUENCE</scope>
    <source>
        <strain evidence="2">MPI-SDFR-AT-0068</strain>
    </source>
</reference>
<keyword evidence="3" id="KW-1185">Reference proteome</keyword>
<gene>
    <name evidence="2" type="ORF">BKA59DRAFT_533444</name>
</gene>
<proteinExistence type="predicted"/>
<organism evidence="2 3">
    <name type="scientific">Fusarium tricinctum</name>
    <dbReference type="NCBI Taxonomy" id="61284"/>
    <lineage>
        <taxon>Eukaryota</taxon>
        <taxon>Fungi</taxon>
        <taxon>Dikarya</taxon>
        <taxon>Ascomycota</taxon>
        <taxon>Pezizomycotina</taxon>
        <taxon>Sordariomycetes</taxon>
        <taxon>Hypocreomycetidae</taxon>
        <taxon>Hypocreales</taxon>
        <taxon>Nectriaceae</taxon>
        <taxon>Fusarium</taxon>
        <taxon>Fusarium tricinctum species complex</taxon>
    </lineage>
</organism>
<feature type="compositionally biased region" description="Basic and acidic residues" evidence="1">
    <location>
        <begin position="30"/>
        <end position="39"/>
    </location>
</feature>
<feature type="compositionally biased region" description="Low complexity" evidence="1">
    <location>
        <begin position="122"/>
        <end position="134"/>
    </location>
</feature>
<evidence type="ECO:0000256" key="1">
    <source>
        <dbReference type="SAM" id="MobiDB-lite"/>
    </source>
</evidence>
<dbReference type="Proteomes" id="UP000813427">
    <property type="component" value="Unassembled WGS sequence"/>
</dbReference>
<comment type="caution">
    <text evidence="2">The sequence shown here is derived from an EMBL/GenBank/DDBJ whole genome shotgun (WGS) entry which is preliminary data.</text>
</comment>
<feature type="region of interest" description="Disordered" evidence="1">
    <location>
        <begin position="120"/>
        <end position="141"/>
    </location>
</feature>
<dbReference type="EMBL" id="JAGPXF010000007">
    <property type="protein sequence ID" value="KAH7235924.1"/>
    <property type="molecule type" value="Genomic_DNA"/>
</dbReference>
<dbReference type="OrthoDB" id="5096893at2759"/>
<name>A0A8K0RN37_9HYPO</name>
<dbReference type="AlphaFoldDB" id="A0A8K0RN37"/>
<evidence type="ECO:0000313" key="3">
    <source>
        <dbReference type="Proteomes" id="UP000813427"/>
    </source>
</evidence>
<evidence type="ECO:0000313" key="2">
    <source>
        <dbReference type="EMBL" id="KAH7235924.1"/>
    </source>
</evidence>